<organism evidence="1 2">
    <name type="scientific">Polarella glacialis</name>
    <name type="common">Dinoflagellate</name>
    <dbReference type="NCBI Taxonomy" id="89957"/>
    <lineage>
        <taxon>Eukaryota</taxon>
        <taxon>Sar</taxon>
        <taxon>Alveolata</taxon>
        <taxon>Dinophyceae</taxon>
        <taxon>Suessiales</taxon>
        <taxon>Suessiaceae</taxon>
        <taxon>Polarella</taxon>
    </lineage>
</organism>
<reference evidence="1" key="1">
    <citation type="submission" date="2021-02" db="EMBL/GenBank/DDBJ databases">
        <authorList>
            <person name="Dougan E. K."/>
            <person name="Rhodes N."/>
            <person name="Thang M."/>
            <person name="Chan C."/>
        </authorList>
    </citation>
    <scope>NUCLEOTIDE SEQUENCE</scope>
</reference>
<dbReference type="EMBL" id="CAJNNW010028338">
    <property type="protein sequence ID" value="CAE8695665.1"/>
    <property type="molecule type" value="Genomic_DNA"/>
</dbReference>
<protein>
    <submittedName>
        <fullName evidence="1">Uncharacterized protein</fullName>
    </submittedName>
</protein>
<proteinExistence type="predicted"/>
<dbReference type="Proteomes" id="UP000626109">
    <property type="component" value="Unassembled WGS sequence"/>
</dbReference>
<evidence type="ECO:0000313" key="1">
    <source>
        <dbReference type="EMBL" id="CAE8695665.1"/>
    </source>
</evidence>
<name>A0A813KBC3_POLGL</name>
<accession>A0A813KBC3</accession>
<gene>
    <name evidence="1" type="ORF">PGLA2088_LOCUS29479</name>
</gene>
<dbReference type="AlphaFoldDB" id="A0A813KBC3"/>
<sequence length="150" mass="16628">MSVCGRWHAVGTMSCRVAGLCRIARHRGHFVVPCPCGFIEASLDHGQLHVSSFSAGCLMLPGRGGMLIWHAWACQSLRQQMLRLHCDIFSVRPMLVAGSQPWRLMCVSFLKPFNYGLVTLTTGLARSVQYRMAVYSSTGDATSNCMFEQL</sequence>
<evidence type="ECO:0000313" key="2">
    <source>
        <dbReference type="Proteomes" id="UP000626109"/>
    </source>
</evidence>
<comment type="caution">
    <text evidence="1">The sequence shown here is derived from an EMBL/GenBank/DDBJ whole genome shotgun (WGS) entry which is preliminary data.</text>
</comment>